<accession>A0A3E0EQH7</accession>
<dbReference type="GO" id="GO:0009279">
    <property type="term" value="C:cell outer membrane"/>
    <property type="evidence" value="ECO:0007669"/>
    <property type="project" value="UniProtKB-SubCell"/>
</dbReference>
<comment type="subcellular location">
    <subcellularLocation>
        <location evidence="1 7">Cell outer membrane</location>
        <topology evidence="1 7">Multi-pass membrane protein</topology>
    </subcellularLocation>
</comment>
<keyword evidence="10" id="KW-1185">Reference proteome</keyword>
<dbReference type="NCBIfam" id="TIGR04057">
    <property type="entry name" value="SusC_RagA_signa"/>
    <property type="match status" value="1"/>
</dbReference>
<evidence type="ECO:0000256" key="2">
    <source>
        <dbReference type="ARBA" id="ARBA00022448"/>
    </source>
</evidence>
<sequence>MKKILNIHVWLYILLVSIGSYAQNTTPLIQSKLNGTVVDKITNESIIGASVLIKGTTHGVNTDIDGKFFFQTGQKFPYTLIISYLGYKTQELIVDGSPVVVKLAQNVEELNELVVVGYGAIKKSDITGAVSSLKKSDFNIGANVSIDQMIQAKSSGVQINQTSSEPGGGLSVKIRGQGSLNAGSEPLYVIDGLPIDNSNLLSGSGGEAGTGTNLNPRNPLNSINPNDVESIEILKDASATAIYGSRGANGVILISTKKGKNGKTSITYDLSSGFQTVNKTIDILSTSEYISAMNELSVAEGRAPEFTPAQIASIGNGTDWQKQIYQTGVINSHNISASGGDDKTTFFASLNYFNQDGVVKNTGIEKFIARVNLDRKLTDKLDFGINFNTSLVKDGNNLDGVSINEGAGPINAAQQYDPTEPIYSADGTAFSQSKNLTINNPLSLIDGVKSNSETNRTIVNLFLNYKITEALDAKLNLGSDRQQTRRDVYNSTKTLAGSAAKGIASIAELEKSNFLFEYTMNYKKKLGEKNKINILQGFTYQYFNSRSFAGDIRGFPSDALGTDNLGLGNTNNDNLSSNQEDNTLLSSITRANYSYDNKLLLTASLRADGSSKFGENNKFGYFPSVALAWRLSEEKFIPSVFSDLKLRTSWGLTGNQDIANYASLTTYNSGASPVFNNTVVAGTKPSRIANPDLKWETTEQLNFGIDAGLWKGRVNITADYFIKNTRDLLLNVPLPQATGYSSILKNVGEMQNRGFEFSINSLNIDSKDFKWSTNLNITAIENEVTDLGVVNEIITGNIQGVGNTSIVREGSPAYSYYGYIVDGIFQNAQQVSGSAQPTSKPGYPIFRDVNGDNKITPLDQVIVGNPYPDLTYGIQNTFTYKDFQFSFFIQGQEGGETLNINLLESMYPSNFRRNRMSEMILDRWTPANTDAKWPSAVNPTSYGGGKINSLVLQDASYVRLKNVNLSYDLPLEKDSFIRSLKISFTAQNLYTWTKYIGFDPESSALGRGNVKVDYNGYPLAQTFLLGLNANF</sequence>
<dbReference type="InterPro" id="IPR023996">
    <property type="entry name" value="TonB-dep_OMP_SusC/RagA"/>
</dbReference>
<evidence type="ECO:0000256" key="1">
    <source>
        <dbReference type="ARBA" id="ARBA00004571"/>
    </source>
</evidence>
<evidence type="ECO:0000256" key="3">
    <source>
        <dbReference type="ARBA" id="ARBA00022452"/>
    </source>
</evidence>
<evidence type="ECO:0000256" key="5">
    <source>
        <dbReference type="ARBA" id="ARBA00023136"/>
    </source>
</evidence>
<keyword evidence="5 7" id="KW-0472">Membrane</keyword>
<dbReference type="SUPFAM" id="SSF49464">
    <property type="entry name" value="Carboxypeptidase regulatory domain-like"/>
    <property type="match status" value="1"/>
</dbReference>
<comment type="similarity">
    <text evidence="7">Belongs to the TonB-dependent receptor family.</text>
</comment>
<keyword evidence="6 7" id="KW-0998">Cell outer membrane</keyword>
<dbReference type="NCBIfam" id="TIGR04056">
    <property type="entry name" value="OMP_RagA_SusC"/>
    <property type="match status" value="1"/>
</dbReference>
<comment type="caution">
    <text evidence="9">The sequence shown here is derived from an EMBL/GenBank/DDBJ whole genome shotgun (WGS) entry which is preliminary data.</text>
</comment>
<dbReference type="InterPro" id="IPR023997">
    <property type="entry name" value="TonB-dep_OMP_SusC/RagA_CS"/>
</dbReference>
<evidence type="ECO:0000256" key="4">
    <source>
        <dbReference type="ARBA" id="ARBA00022692"/>
    </source>
</evidence>
<evidence type="ECO:0000313" key="9">
    <source>
        <dbReference type="EMBL" id="REH00473.1"/>
    </source>
</evidence>
<dbReference type="Pfam" id="PF07715">
    <property type="entry name" value="Plug"/>
    <property type="match status" value="1"/>
</dbReference>
<dbReference type="RefSeq" id="WP_115811822.1">
    <property type="nucleotide sequence ID" value="NZ_QUNI01000003.1"/>
</dbReference>
<dbReference type="Proteomes" id="UP000257136">
    <property type="component" value="Unassembled WGS sequence"/>
</dbReference>
<keyword evidence="4 7" id="KW-0812">Transmembrane</keyword>
<evidence type="ECO:0000256" key="6">
    <source>
        <dbReference type="ARBA" id="ARBA00023237"/>
    </source>
</evidence>
<dbReference type="SUPFAM" id="SSF56935">
    <property type="entry name" value="Porins"/>
    <property type="match status" value="1"/>
</dbReference>
<name>A0A3E0EQH7_9FLAO</name>
<dbReference type="InterPro" id="IPR037066">
    <property type="entry name" value="Plug_dom_sf"/>
</dbReference>
<dbReference type="InterPro" id="IPR039426">
    <property type="entry name" value="TonB-dep_rcpt-like"/>
</dbReference>
<dbReference type="PROSITE" id="PS52016">
    <property type="entry name" value="TONB_DEPENDENT_REC_3"/>
    <property type="match status" value="1"/>
</dbReference>
<keyword evidence="2 7" id="KW-0813">Transport</keyword>
<dbReference type="InterPro" id="IPR012910">
    <property type="entry name" value="Plug_dom"/>
</dbReference>
<dbReference type="AlphaFoldDB" id="A0A3E0EQH7"/>
<dbReference type="Gene3D" id="2.60.40.1120">
    <property type="entry name" value="Carboxypeptidase-like, regulatory domain"/>
    <property type="match status" value="1"/>
</dbReference>
<organism evidence="9 10">
    <name type="scientific">Flavobacterium aquicola</name>
    <dbReference type="NCBI Taxonomy" id="1682742"/>
    <lineage>
        <taxon>Bacteria</taxon>
        <taxon>Pseudomonadati</taxon>
        <taxon>Bacteroidota</taxon>
        <taxon>Flavobacteriia</taxon>
        <taxon>Flavobacteriales</taxon>
        <taxon>Flavobacteriaceae</taxon>
        <taxon>Flavobacterium</taxon>
    </lineage>
</organism>
<dbReference type="Gene3D" id="2.170.130.10">
    <property type="entry name" value="TonB-dependent receptor, plug domain"/>
    <property type="match status" value="1"/>
</dbReference>
<evidence type="ECO:0000256" key="7">
    <source>
        <dbReference type="PROSITE-ProRule" id="PRU01360"/>
    </source>
</evidence>
<evidence type="ECO:0000259" key="8">
    <source>
        <dbReference type="Pfam" id="PF07715"/>
    </source>
</evidence>
<protein>
    <submittedName>
        <fullName evidence="9">TonB-linked SusC/RagA family outer membrane protein</fullName>
    </submittedName>
</protein>
<reference evidence="9 10" key="1">
    <citation type="submission" date="2018-08" db="EMBL/GenBank/DDBJ databases">
        <title>Genomic Encyclopedia of Archaeal and Bacterial Type Strains, Phase II (KMG-II): from individual species to whole genera.</title>
        <authorList>
            <person name="Goeker M."/>
        </authorList>
    </citation>
    <scope>NUCLEOTIDE SEQUENCE [LARGE SCALE GENOMIC DNA]</scope>
    <source>
        <strain evidence="9 10">DSM 100880</strain>
    </source>
</reference>
<evidence type="ECO:0000313" key="10">
    <source>
        <dbReference type="Proteomes" id="UP000257136"/>
    </source>
</evidence>
<gene>
    <name evidence="9" type="ORF">C8P67_103459</name>
</gene>
<dbReference type="Gene3D" id="2.40.170.20">
    <property type="entry name" value="TonB-dependent receptor, beta-barrel domain"/>
    <property type="match status" value="1"/>
</dbReference>
<dbReference type="InterPro" id="IPR008969">
    <property type="entry name" value="CarboxyPept-like_regulatory"/>
</dbReference>
<dbReference type="EMBL" id="QUNI01000003">
    <property type="protein sequence ID" value="REH00473.1"/>
    <property type="molecule type" value="Genomic_DNA"/>
</dbReference>
<keyword evidence="3 7" id="KW-1134">Transmembrane beta strand</keyword>
<dbReference type="InterPro" id="IPR036942">
    <property type="entry name" value="Beta-barrel_TonB_sf"/>
</dbReference>
<proteinExistence type="inferred from homology"/>
<dbReference type="OrthoDB" id="9768177at2"/>
<feature type="domain" description="TonB-dependent receptor plug" evidence="8">
    <location>
        <begin position="123"/>
        <end position="251"/>
    </location>
</feature>
<dbReference type="Pfam" id="PF13715">
    <property type="entry name" value="CarbopepD_reg_2"/>
    <property type="match status" value="1"/>
</dbReference>